<evidence type="ECO:0000313" key="1">
    <source>
        <dbReference type="EMBL" id="EQC37926.1"/>
    </source>
</evidence>
<protein>
    <submittedName>
        <fullName evidence="1">Uncharacterized protein</fullName>
    </submittedName>
</protein>
<dbReference type="InParanoid" id="T0QTA3"/>
<dbReference type="Proteomes" id="UP000030762">
    <property type="component" value="Unassembled WGS sequence"/>
</dbReference>
<organism evidence="1 2">
    <name type="scientific">Saprolegnia diclina (strain VS20)</name>
    <dbReference type="NCBI Taxonomy" id="1156394"/>
    <lineage>
        <taxon>Eukaryota</taxon>
        <taxon>Sar</taxon>
        <taxon>Stramenopiles</taxon>
        <taxon>Oomycota</taxon>
        <taxon>Saprolegniomycetes</taxon>
        <taxon>Saprolegniales</taxon>
        <taxon>Saprolegniaceae</taxon>
        <taxon>Saprolegnia</taxon>
    </lineage>
</organism>
<accession>T0QTA3</accession>
<dbReference type="OrthoDB" id="57629at2759"/>
<dbReference type="RefSeq" id="XP_008608859.1">
    <property type="nucleotide sequence ID" value="XM_008610637.1"/>
</dbReference>
<dbReference type="VEuPathDB" id="FungiDB:SDRG_04943"/>
<dbReference type="OMA" id="CGAMMEM"/>
<dbReference type="GeneID" id="19945670"/>
<reference evidence="1 2" key="1">
    <citation type="submission" date="2012-04" db="EMBL/GenBank/DDBJ databases">
        <title>The Genome Sequence of Saprolegnia declina VS20.</title>
        <authorList>
            <consortium name="The Broad Institute Genome Sequencing Platform"/>
            <person name="Russ C."/>
            <person name="Nusbaum C."/>
            <person name="Tyler B."/>
            <person name="van West P."/>
            <person name="Dieguez-Uribeondo J."/>
            <person name="de Bruijn I."/>
            <person name="Tripathy S."/>
            <person name="Jiang R."/>
            <person name="Young S.K."/>
            <person name="Zeng Q."/>
            <person name="Gargeya S."/>
            <person name="Fitzgerald M."/>
            <person name="Haas B."/>
            <person name="Abouelleil A."/>
            <person name="Alvarado L."/>
            <person name="Arachchi H.M."/>
            <person name="Berlin A."/>
            <person name="Chapman S.B."/>
            <person name="Goldberg J."/>
            <person name="Griggs A."/>
            <person name="Gujja S."/>
            <person name="Hansen M."/>
            <person name="Howarth C."/>
            <person name="Imamovic A."/>
            <person name="Larimer J."/>
            <person name="McCowen C."/>
            <person name="Montmayeur A."/>
            <person name="Murphy C."/>
            <person name="Neiman D."/>
            <person name="Pearson M."/>
            <person name="Priest M."/>
            <person name="Roberts A."/>
            <person name="Saif S."/>
            <person name="Shea T."/>
            <person name="Sisk P."/>
            <person name="Sykes S."/>
            <person name="Wortman J."/>
            <person name="Nusbaum C."/>
            <person name="Birren B."/>
        </authorList>
    </citation>
    <scope>NUCLEOTIDE SEQUENCE [LARGE SCALE GENOMIC DNA]</scope>
    <source>
        <strain evidence="1 2">VS20</strain>
    </source>
</reference>
<name>T0QTA3_SAPDV</name>
<dbReference type="AlphaFoldDB" id="T0QTA3"/>
<dbReference type="EMBL" id="JH767143">
    <property type="protein sequence ID" value="EQC37926.1"/>
    <property type="molecule type" value="Genomic_DNA"/>
</dbReference>
<gene>
    <name evidence="1" type="ORF">SDRG_04943</name>
</gene>
<proteinExistence type="predicted"/>
<evidence type="ECO:0000313" key="2">
    <source>
        <dbReference type="Proteomes" id="UP000030762"/>
    </source>
</evidence>
<dbReference type="PROSITE" id="PS51257">
    <property type="entry name" value="PROKAR_LIPOPROTEIN"/>
    <property type="match status" value="1"/>
</dbReference>
<sequence>MSTNTRSCVTVPSSAACTALVASPSRPLQALTCDALHAADVNSTYDTPDHWCRVGAAALTTEPWRCLYPVAATPVRLSGDGVSECMASSTSAGCRTVSSQAECTALVAATKTSSALRSDSPAFLALYGDSGDESDPGCASSAPFLSNAPWQCPFQSTTPLRLTTSGDVECMSLDGRTCVTASSWTDCVRLQLQPPSALSPLVCGAMMEMTLGVFGYDTPEHWCALSMPKLSMAPWTCLRGIFTPIRLNFNFDIECLSLNGHDCVWTSSEAACRAQLAQPVAPLNPLACGAMHKAAWGLTGYGEASHWCAKAYASLVQSA</sequence>
<keyword evidence="2" id="KW-1185">Reference proteome</keyword>